<evidence type="ECO:0000313" key="2">
    <source>
        <dbReference type="EMBL" id="WKN40170.1"/>
    </source>
</evidence>
<protein>
    <submittedName>
        <fullName evidence="2">VTC domain-containing protein</fullName>
    </submittedName>
</protein>
<feature type="domain" description="VTC" evidence="1">
    <location>
        <begin position="11"/>
        <end position="226"/>
    </location>
</feature>
<dbReference type="EMBL" id="CP120682">
    <property type="protein sequence ID" value="WKN40170.1"/>
    <property type="molecule type" value="Genomic_DNA"/>
</dbReference>
<dbReference type="Gene3D" id="3.20.100.30">
    <property type="entry name" value="VTC, catalytic tunnel domain"/>
    <property type="match status" value="1"/>
</dbReference>
<dbReference type="GO" id="GO:0006799">
    <property type="term" value="P:polyphosphate biosynthetic process"/>
    <property type="evidence" value="ECO:0007669"/>
    <property type="project" value="UniProtKB-ARBA"/>
</dbReference>
<dbReference type="InterPro" id="IPR018966">
    <property type="entry name" value="VTC_domain"/>
</dbReference>
<gene>
    <name evidence="2" type="ORF">K4G66_15860</name>
</gene>
<name>A0AA49JK79_9BACT</name>
<dbReference type="InterPro" id="IPR042267">
    <property type="entry name" value="VTC_sf"/>
</dbReference>
<evidence type="ECO:0000259" key="1">
    <source>
        <dbReference type="Pfam" id="PF09359"/>
    </source>
</evidence>
<organism evidence="2">
    <name type="scientific">Roseihalotalea indica</name>
    <dbReference type="NCBI Taxonomy" id="2867963"/>
    <lineage>
        <taxon>Bacteria</taxon>
        <taxon>Pseudomonadati</taxon>
        <taxon>Bacteroidota</taxon>
        <taxon>Cytophagia</taxon>
        <taxon>Cytophagales</taxon>
        <taxon>Catalimonadaceae</taxon>
        <taxon>Roseihalotalea</taxon>
    </lineage>
</organism>
<reference evidence="2" key="1">
    <citation type="journal article" date="2023" name="Comput. Struct. Biotechnol. J.">
        <title>Discovery of a novel marine Bacteroidetes with a rich repertoire of carbohydrate-active enzymes.</title>
        <authorList>
            <person name="Chen B."/>
            <person name="Liu G."/>
            <person name="Chen Q."/>
            <person name="Wang H."/>
            <person name="Liu L."/>
            <person name="Tang K."/>
        </authorList>
    </citation>
    <scope>NUCLEOTIDE SEQUENCE</scope>
    <source>
        <strain evidence="2">TK19036</strain>
    </source>
</reference>
<dbReference type="AlphaFoldDB" id="A0AA49JK79"/>
<accession>A0AA49JK79</accession>
<reference evidence="2" key="2">
    <citation type="journal article" date="2024" name="Antonie Van Leeuwenhoek">
        <title>Roseihalotalea indica gen. nov., sp. nov., a halophilic Bacteroidetes from mesopelagic Southwest Indian Ocean with higher carbohydrate metabolic potential.</title>
        <authorList>
            <person name="Chen B."/>
            <person name="Zhang M."/>
            <person name="Lin D."/>
            <person name="Ye J."/>
            <person name="Tang K."/>
        </authorList>
    </citation>
    <scope>NUCLEOTIDE SEQUENCE</scope>
    <source>
        <strain evidence="2">TK19036</strain>
    </source>
</reference>
<sequence>MNQNQSSTAYRYERKFIIPTKNYPLPLLLKTLKVPFREAYPERVINNVYFDTADYRSFSENVHGKADRVKVRMRWYDELVQHKAYHPKLEFKIKRALLGTKKVYDLRAVSQRDALLSKTEIYRNLDSAGLPADVLADLKIRQPVLINRYRRRYFESFNGHVRITLDTDIAFRRFGCFNTKAGFSYGMPDVLELKYDAAHEAHGQQIGSILPFRLTKFSKYQLGMERTFFHHAH</sequence>
<proteinExistence type="predicted"/>
<dbReference type="Pfam" id="PF09359">
    <property type="entry name" value="VTC"/>
    <property type="match status" value="1"/>
</dbReference>